<accession>A0A1T5KBE6</accession>
<keyword evidence="3" id="KW-1185">Reference proteome</keyword>
<proteinExistence type="predicted"/>
<feature type="transmembrane region" description="Helical" evidence="1">
    <location>
        <begin position="24"/>
        <end position="54"/>
    </location>
</feature>
<keyword evidence="1" id="KW-0472">Membrane</keyword>
<organism evidence="2 3">
    <name type="scientific">Okibacterium fritillariae</name>
    <dbReference type="NCBI Taxonomy" id="123320"/>
    <lineage>
        <taxon>Bacteria</taxon>
        <taxon>Bacillati</taxon>
        <taxon>Actinomycetota</taxon>
        <taxon>Actinomycetes</taxon>
        <taxon>Micrococcales</taxon>
        <taxon>Microbacteriaceae</taxon>
        <taxon>Okibacterium</taxon>
    </lineage>
</organism>
<evidence type="ECO:0000313" key="2">
    <source>
        <dbReference type="EMBL" id="SKC60829.1"/>
    </source>
</evidence>
<gene>
    <name evidence="2" type="ORF">SAMN06309945_2081</name>
</gene>
<evidence type="ECO:0000256" key="1">
    <source>
        <dbReference type="SAM" id="Phobius"/>
    </source>
</evidence>
<reference evidence="2 3" key="1">
    <citation type="submission" date="2017-02" db="EMBL/GenBank/DDBJ databases">
        <authorList>
            <person name="Peterson S.W."/>
        </authorList>
    </citation>
    <scope>NUCLEOTIDE SEQUENCE [LARGE SCALE GENOMIC DNA]</scope>
    <source>
        <strain evidence="2 3">VKM Ac-2059</strain>
    </source>
</reference>
<sequence>MMLAQLVSLGRVSGDWTSDEYGLFAWIAYTALAVLPIALPGVFNIVATVVFAVLARGERGILWVQGWVWALSGVAVLPAVVLGLVGPEAAVLGGNFTFVLMSANAVGWVVMVAVWGVVQRNRLKKQGIQAMGGAEVAARV</sequence>
<feature type="transmembrane region" description="Helical" evidence="1">
    <location>
        <begin position="66"/>
        <end position="86"/>
    </location>
</feature>
<name>A0A1T5KBE6_9MICO</name>
<dbReference type="AlphaFoldDB" id="A0A1T5KBE6"/>
<keyword evidence="1" id="KW-0812">Transmembrane</keyword>
<keyword evidence="1" id="KW-1133">Transmembrane helix</keyword>
<feature type="transmembrane region" description="Helical" evidence="1">
    <location>
        <begin position="98"/>
        <end position="118"/>
    </location>
</feature>
<dbReference type="Proteomes" id="UP000190857">
    <property type="component" value="Unassembled WGS sequence"/>
</dbReference>
<evidence type="ECO:0000313" key="3">
    <source>
        <dbReference type="Proteomes" id="UP000190857"/>
    </source>
</evidence>
<protein>
    <submittedName>
        <fullName evidence="2">Uncharacterized protein</fullName>
    </submittedName>
</protein>
<dbReference type="EMBL" id="FUZP01000002">
    <property type="protein sequence ID" value="SKC60829.1"/>
    <property type="molecule type" value="Genomic_DNA"/>
</dbReference>